<dbReference type="Proteomes" id="UP000664417">
    <property type="component" value="Unassembled WGS sequence"/>
</dbReference>
<keyword evidence="2" id="KW-1185">Reference proteome</keyword>
<dbReference type="RefSeq" id="WP_207860977.1">
    <property type="nucleotide sequence ID" value="NZ_JAFREP010000021.1"/>
</dbReference>
<reference evidence="1" key="1">
    <citation type="submission" date="2021-03" db="EMBL/GenBank/DDBJ databases">
        <authorList>
            <person name="Wang G."/>
        </authorList>
    </citation>
    <scope>NUCLEOTIDE SEQUENCE</scope>
    <source>
        <strain evidence="1">KCTC 12899</strain>
    </source>
</reference>
<comment type="caution">
    <text evidence="1">The sequence shown here is derived from an EMBL/GenBank/DDBJ whole genome shotgun (WGS) entry which is preliminary data.</text>
</comment>
<dbReference type="AlphaFoldDB" id="A0A8J7U4U0"/>
<sequence length="343" mass="38992">MITVASLADFEKVFEKLKILIWIFGMLFGMKQRRGWNMFRVIFVSCLLSLSALQGQDFFDVSRAIGTQLATCIDEKKKVEKISLLDLQSSEGPTEFAQIVPELILEVIQQKTDIDTVTRTQFDLILKEHKLKLSGLMDPENQKKLGKFSSIDALVVGKYREFGEFILVTVQVIHVETAESLCSVSQKLPKTEDIKSILVPKDIPEITDDRGETYVIPQETVTEGTQNQVHFQIQKCRVQGKNIRCDVLLTNMSEDKNIGFYRSHSVMTNQVGHSSKSTDFVNGGGVWRSGWFNFNLITGVPTRVSVVFGNGVKDSKLLRVLELRYKLENADYKIQFRNIRVDQ</sequence>
<evidence type="ECO:0000313" key="1">
    <source>
        <dbReference type="EMBL" id="MBO1321002.1"/>
    </source>
</evidence>
<gene>
    <name evidence="1" type="ORF">J3U88_21165</name>
</gene>
<evidence type="ECO:0000313" key="2">
    <source>
        <dbReference type="Proteomes" id="UP000664417"/>
    </source>
</evidence>
<protein>
    <submittedName>
        <fullName evidence="1">Uncharacterized protein</fullName>
    </submittedName>
</protein>
<accession>A0A8J7U4U0</accession>
<organism evidence="1 2">
    <name type="scientific">Acanthopleuribacter pedis</name>
    <dbReference type="NCBI Taxonomy" id="442870"/>
    <lineage>
        <taxon>Bacteria</taxon>
        <taxon>Pseudomonadati</taxon>
        <taxon>Acidobacteriota</taxon>
        <taxon>Holophagae</taxon>
        <taxon>Acanthopleuribacterales</taxon>
        <taxon>Acanthopleuribacteraceae</taxon>
        <taxon>Acanthopleuribacter</taxon>
    </lineage>
</organism>
<name>A0A8J7U4U0_9BACT</name>
<dbReference type="EMBL" id="JAFREP010000021">
    <property type="protein sequence ID" value="MBO1321002.1"/>
    <property type="molecule type" value="Genomic_DNA"/>
</dbReference>
<proteinExistence type="predicted"/>
<dbReference type="Gene3D" id="3.40.50.10610">
    <property type="entry name" value="ABC-type transport auxiliary lipoprotein component"/>
    <property type="match status" value="1"/>
</dbReference>